<sequence>MNMDMRYFVAAGVALLTILIVLAVVYYRRAYKASRSSWQELLDRLILINREGVKKIAMDTIDVHGNRRDDEHARELDADEIWQLIGGLEGVETLQHNSRVLVDVAAYLHTWYPEASAIAEELRLSAREIAWHVSSLQDGAKAGNLGAWFRAYAQNAAATYYLMTRQLLSLCENGDKRLLTDLQRVL</sequence>
<name>A0A841JVE0_9BACT</name>
<protein>
    <submittedName>
        <fullName evidence="1">Uncharacterized protein</fullName>
    </submittedName>
</protein>
<dbReference type="EMBL" id="JACHEK010000003">
    <property type="protein sequence ID" value="MBB6143709.1"/>
    <property type="molecule type" value="Genomic_DNA"/>
</dbReference>
<evidence type="ECO:0000313" key="1">
    <source>
        <dbReference type="EMBL" id="MBB6143709.1"/>
    </source>
</evidence>
<comment type="caution">
    <text evidence="1">The sequence shown here is derived from an EMBL/GenBank/DDBJ whole genome shotgun (WGS) entry which is preliminary data.</text>
</comment>
<dbReference type="Proteomes" id="UP000538666">
    <property type="component" value="Unassembled WGS sequence"/>
</dbReference>
<dbReference type="AlphaFoldDB" id="A0A841JVE0"/>
<dbReference type="RefSeq" id="WP_050058693.1">
    <property type="nucleotide sequence ID" value="NZ_JACHEK010000003.1"/>
</dbReference>
<gene>
    <name evidence="1" type="ORF">HNQ77_001658</name>
</gene>
<accession>A0A841JVE0</accession>
<proteinExistence type="predicted"/>
<organism evidence="1 2">
    <name type="scientific">Silvibacterium bohemicum</name>
    <dbReference type="NCBI Taxonomy" id="1577686"/>
    <lineage>
        <taxon>Bacteria</taxon>
        <taxon>Pseudomonadati</taxon>
        <taxon>Acidobacteriota</taxon>
        <taxon>Terriglobia</taxon>
        <taxon>Terriglobales</taxon>
        <taxon>Acidobacteriaceae</taxon>
        <taxon>Silvibacterium</taxon>
    </lineage>
</organism>
<evidence type="ECO:0000313" key="2">
    <source>
        <dbReference type="Proteomes" id="UP000538666"/>
    </source>
</evidence>
<reference evidence="1 2" key="1">
    <citation type="submission" date="2020-08" db="EMBL/GenBank/DDBJ databases">
        <title>Genomic Encyclopedia of Type Strains, Phase IV (KMG-IV): sequencing the most valuable type-strain genomes for metagenomic binning, comparative biology and taxonomic classification.</title>
        <authorList>
            <person name="Goeker M."/>
        </authorList>
    </citation>
    <scope>NUCLEOTIDE SEQUENCE [LARGE SCALE GENOMIC DNA]</scope>
    <source>
        <strain evidence="1 2">DSM 103733</strain>
    </source>
</reference>
<keyword evidence="2" id="KW-1185">Reference proteome</keyword>
<dbReference type="OrthoDB" id="119424at2"/>